<sequence>MSLNIICYAEDVAMGKRVKSIPMTKVEWEFFIFWLNVYKRYYGNL</sequence>
<dbReference type="AlphaFoldDB" id="W1JAE2"/>
<comment type="caution">
    <text evidence="1">The sequence shown here is derived from an EMBL/GenBank/DDBJ whole genome shotgun (WGS) entry which is preliminary data.</text>
</comment>
<gene>
    <name evidence="1" type="ORF">XCR1_360001</name>
</gene>
<dbReference type="Proteomes" id="UP000019197">
    <property type="component" value="Unassembled WGS sequence"/>
</dbReference>
<name>W1JAE2_9GAMM</name>
<evidence type="ECO:0000313" key="1">
    <source>
        <dbReference type="EMBL" id="CDL86445.1"/>
    </source>
</evidence>
<reference evidence="1 2" key="1">
    <citation type="submission" date="2013-11" db="EMBL/GenBank/DDBJ databases">
        <title>Draft genome sequence and annotation of the entomopathogenic bacterium, Xenorhabdus cabanillasi strain JM26.</title>
        <authorList>
            <person name="Gualtieri M."/>
            <person name="Ogier J.C."/>
            <person name="Pages S."/>
            <person name="Givaudan A."/>
            <person name="Gaudriault S."/>
        </authorList>
    </citation>
    <scope>NUCLEOTIDE SEQUENCE [LARGE SCALE GENOMIC DNA]</scope>
    <source>
        <strain evidence="1 2">JM26</strain>
    </source>
</reference>
<protein>
    <submittedName>
        <fullName evidence="1">Uncharacterized protein</fullName>
    </submittedName>
</protein>
<accession>W1JAE2</accession>
<organism evidence="1 2">
    <name type="scientific">Xenorhabdus cabanillasii JM26</name>
    <dbReference type="NCBI Taxonomy" id="1427517"/>
    <lineage>
        <taxon>Bacteria</taxon>
        <taxon>Pseudomonadati</taxon>
        <taxon>Pseudomonadota</taxon>
        <taxon>Gammaproteobacteria</taxon>
        <taxon>Enterobacterales</taxon>
        <taxon>Morganellaceae</taxon>
        <taxon>Xenorhabdus</taxon>
    </lineage>
</organism>
<dbReference type="EMBL" id="CBXE010000290">
    <property type="protein sequence ID" value="CDL86445.1"/>
    <property type="molecule type" value="Genomic_DNA"/>
</dbReference>
<proteinExistence type="predicted"/>
<evidence type="ECO:0000313" key="2">
    <source>
        <dbReference type="Proteomes" id="UP000019197"/>
    </source>
</evidence>